<dbReference type="Proteomes" id="UP000253772">
    <property type="component" value="Chromosome c1"/>
</dbReference>
<comment type="similarity">
    <text evidence="1 3">Belongs to the bacterial flagellin family.</text>
</comment>
<dbReference type="Gene3D" id="1.20.1330.10">
    <property type="entry name" value="f41 fragment of flagellin, N-terminal domain"/>
    <property type="match status" value="2"/>
</dbReference>
<dbReference type="GO" id="GO:0005198">
    <property type="term" value="F:structural molecule activity"/>
    <property type="evidence" value="ECO:0007669"/>
    <property type="project" value="UniProtKB-UniRule"/>
</dbReference>
<evidence type="ECO:0000259" key="4">
    <source>
        <dbReference type="Pfam" id="PF00669"/>
    </source>
</evidence>
<gene>
    <name evidence="6" type="ORF">DDF84_011445</name>
</gene>
<name>A0A482IQY7_9BURK</name>
<dbReference type="InterPro" id="IPR001492">
    <property type="entry name" value="Flagellin"/>
</dbReference>
<dbReference type="EMBL" id="CP037900">
    <property type="protein sequence ID" value="QBP10322.1"/>
    <property type="molecule type" value="Genomic_DNA"/>
</dbReference>
<dbReference type="InterPro" id="IPR001029">
    <property type="entry name" value="Flagellin_N"/>
</dbReference>
<protein>
    <recommendedName>
        <fullName evidence="3">Flagellin</fullName>
    </recommendedName>
</protein>
<dbReference type="GO" id="GO:0005576">
    <property type="term" value="C:extracellular region"/>
    <property type="evidence" value="ECO:0007669"/>
    <property type="project" value="UniProtKB-SubCell"/>
</dbReference>
<proteinExistence type="inferred from homology"/>
<keyword evidence="6" id="KW-0969">Cilium</keyword>
<feature type="domain" description="Flagellin C-terminal" evidence="5">
    <location>
        <begin position="542"/>
        <end position="626"/>
    </location>
</feature>
<accession>A0A482IQY7</accession>
<dbReference type="PRINTS" id="PR00207">
    <property type="entry name" value="FLAGELLIN"/>
</dbReference>
<comment type="subcellular location">
    <subcellularLocation>
        <location evidence="3">Secreted</location>
    </subcellularLocation>
    <subcellularLocation>
        <location evidence="3">Bacterial flagellum</location>
    </subcellularLocation>
</comment>
<evidence type="ECO:0000256" key="3">
    <source>
        <dbReference type="RuleBase" id="RU362073"/>
    </source>
</evidence>
<dbReference type="PANTHER" id="PTHR42792">
    <property type="entry name" value="FLAGELLIN"/>
    <property type="match status" value="1"/>
</dbReference>
<organism evidence="6 7">
    <name type="scientific">Cupriavidus metallidurans</name>
    <dbReference type="NCBI Taxonomy" id="119219"/>
    <lineage>
        <taxon>Bacteria</taxon>
        <taxon>Pseudomonadati</taxon>
        <taxon>Pseudomonadota</taxon>
        <taxon>Betaproteobacteria</taxon>
        <taxon>Burkholderiales</taxon>
        <taxon>Burkholderiaceae</taxon>
        <taxon>Cupriavidus</taxon>
    </lineage>
</organism>
<evidence type="ECO:0000259" key="5">
    <source>
        <dbReference type="Pfam" id="PF00700"/>
    </source>
</evidence>
<keyword evidence="2 3" id="KW-0975">Bacterial flagellum</keyword>
<sequence>MALTIASNVLALSASLQAGKAGNAVGDTIRRLSSGLRINSARDDAAGLAIASRMRVQVSGLNQARRNAGDGQSMLETASGALDSLSARLQRIRDLSVQGLNGTLSLTDTDAVQAEINANLKEIDRLTQQSTFNGLRLLDGSAGMVNLQVGANDSDKLSVNLGGSGFGVNALGLKDFTIAGLPGTVSSLSVLQGRSTNVMIDSPTTTVHWPAGSTSPNLVRDVSGTIYVQDVDGAGKPTYQQVGYRPTTDTVTGLSDVALSPSGPPVFQSPAAVASRAIGVPSLLDNTNAPIAGASLVQADDGRYFILKAGNYYQASLGFGTSGTVTAKAADMTSPLTAADFSTLPATVTQTPPVDPATDPVAFQDASGVSLSASASRLLQRNNGTYVIEVDTGGGNFRYHDAALTMSDDGTTRTMTARAVSTTYQSFTDLPSVSGDSTVTIDPAKVSVNYTDRNGVTYGNVLGLDASGNYVFNLPQSAKTGTLVTAQDGSQYIRTVNGSEDVLIFYPLTFTALTDASTNTTVLNVVEAGEGIRLKQPLDPLATLDRALAAVDAQRSLLGAAQNRLDSITNAQQTTATNLDTARSRIEDADYAAEVSKMTASQIVSQAATAMLAQANQQSQSVLSLLGRN</sequence>
<dbReference type="InterPro" id="IPR046358">
    <property type="entry name" value="Flagellin_C"/>
</dbReference>
<dbReference type="AlphaFoldDB" id="A0A482IQY7"/>
<evidence type="ECO:0000256" key="2">
    <source>
        <dbReference type="ARBA" id="ARBA00023143"/>
    </source>
</evidence>
<keyword evidence="3" id="KW-0964">Secreted</keyword>
<feature type="domain" description="Flagellin N-terminal" evidence="4">
    <location>
        <begin position="5"/>
        <end position="141"/>
    </location>
</feature>
<dbReference type="GO" id="GO:0009288">
    <property type="term" value="C:bacterial-type flagellum"/>
    <property type="evidence" value="ECO:0007669"/>
    <property type="project" value="UniProtKB-SubCell"/>
</dbReference>
<dbReference type="Pfam" id="PF00669">
    <property type="entry name" value="Flagellin_N"/>
    <property type="match status" value="1"/>
</dbReference>
<reference evidence="6 7" key="1">
    <citation type="submission" date="2019-03" db="EMBL/GenBank/DDBJ databases">
        <title>Comparative insights into the high quality Complete genome sequence of highly metal resistant Cupriavidus metallidurans strain BS1 isolated from a gold-copper mine.</title>
        <authorList>
            <person name="Mazhar H.S."/>
            <person name="Rensing C."/>
        </authorList>
    </citation>
    <scope>NUCLEOTIDE SEQUENCE [LARGE SCALE GENOMIC DNA]</scope>
    <source>
        <strain evidence="6 7">BS1</strain>
    </source>
</reference>
<keyword evidence="6" id="KW-0966">Cell projection</keyword>
<dbReference type="Gene3D" id="6.10.10.10">
    <property type="entry name" value="Flagellar export chaperone, C-terminal domain"/>
    <property type="match status" value="1"/>
</dbReference>
<dbReference type="RefSeq" id="WP_017513956.1">
    <property type="nucleotide sequence ID" value="NZ_CP037900.1"/>
</dbReference>
<evidence type="ECO:0000313" key="6">
    <source>
        <dbReference type="EMBL" id="QBP10322.1"/>
    </source>
</evidence>
<dbReference type="Pfam" id="PF00700">
    <property type="entry name" value="Flagellin_C"/>
    <property type="match status" value="1"/>
</dbReference>
<dbReference type="PANTHER" id="PTHR42792:SF2">
    <property type="entry name" value="FLAGELLIN"/>
    <property type="match status" value="1"/>
</dbReference>
<evidence type="ECO:0000313" key="7">
    <source>
        <dbReference type="Proteomes" id="UP000253772"/>
    </source>
</evidence>
<dbReference type="InterPro" id="IPR042187">
    <property type="entry name" value="Flagellin_C_sub2"/>
</dbReference>
<dbReference type="OrthoDB" id="9796789at2"/>
<evidence type="ECO:0000256" key="1">
    <source>
        <dbReference type="ARBA" id="ARBA00005709"/>
    </source>
</evidence>
<comment type="function">
    <text evidence="3">Flagellin is the subunit protein which polymerizes to form the filaments of bacterial flagella.</text>
</comment>
<dbReference type="SUPFAM" id="SSF64518">
    <property type="entry name" value="Phase 1 flagellin"/>
    <property type="match status" value="2"/>
</dbReference>
<keyword evidence="6" id="KW-0282">Flagellum</keyword>